<keyword evidence="2 4" id="KW-0808">Transferase</keyword>
<comment type="caution">
    <text evidence="4">The sequence shown here is derived from an EMBL/GenBank/DDBJ whole genome shotgun (WGS) entry which is preliminary data.</text>
</comment>
<proteinExistence type="inferred from homology"/>
<dbReference type="SUPFAM" id="SSF56214">
    <property type="entry name" value="4'-phosphopantetheinyl transferase"/>
    <property type="match status" value="2"/>
</dbReference>
<dbReference type="Pfam" id="PF01648">
    <property type="entry name" value="ACPS"/>
    <property type="match status" value="1"/>
</dbReference>
<comment type="similarity">
    <text evidence="1">Belongs to the P-Pant transferase superfamily. Gsp/Sfp/HetI/AcpT family.</text>
</comment>
<name>A0A3N2DP57_9GAMM</name>
<dbReference type="AlphaFoldDB" id="A0A3N2DP57"/>
<reference evidence="4 5" key="1">
    <citation type="submission" date="2018-11" db="EMBL/GenBank/DDBJ databases">
        <title>Genomic Encyclopedia of Type Strains, Phase IV (KMG-IV): sequencing the most valuable type-strain genomes for metagenomic binning, comparative biology and taxonomic classification.</title>
        <authorList>
            <person name="Goeker M."/>
        </authorList>
    </citation>
    <scope>NUCLEOTIDE SEQUENCE [LARGE SCALE GENOMIC DNA]</scope>
    <source>
        <strain evidence="4 5">DSM 100316</strain>
    </source>
</reference>
<keyword evidence="5" id="KW-1185">Reference proteome</keyword>
<dbReference type="InterPro" id="IPR037143">
    <property type="entry name" value="4-PPantetheinyl_Trfase_dom_sf"/>
</dbReference>
<feature type="domain" description="4'-phosphopantetheinyl transferase" evidence="3">
    <location>
        <begin position="126"/>
        <end position="196"/>
    </location>
</feature>
<dbReference type="PANTHER" id="PTHR12215:SF10">
    <property type="entry name" value="L-AMINOADIPATE-SEMIALDEHYDE DEHYDROGENASE-PHOSPHOPANTETHEINYL TRANSFERASE"/>
    <property type="match status" value="1"/>
</dbReference>
<dbReference type="GO" id="GO:0005829">
    <property type="term" value="C:cytosol"/>
    <property type="evidence" value="ECO:0007669"/>
    <property type="project" value="TreeGrafter"/>
</dbReference>
<dbReference type="GO" id="GO:0000287">
    <property type="term" value="F:magnesium ion binding"/>
    <property type="evidence" value="ECO:0007669"/>
    <property type="project" value="InterPro"/>
</dbReference>
<evidence type="ECO:0000256" key="2">
    <source>
        <dbReference type="ARBA" id="ARBA00022679"/>
    </source>
</evidence>
<organism evidence="4 5">
    <name type="scientific">Sinobacterium caligoides</name>
    <dbReference type="NCBI Taxonomy" id="933926"/>
    <lineage>
        <taxon>Bacteria</taxon>
        <taxon>Pseudomonadati</taxon>
        <taxon>Pseudomonadota</taxon>
        <taxon>Gammaproteobacteria</taxon>
        <taxon>Cellvibrionales</taxon>
        <taxon>Spongiibacteraceae</taxon>
        <taxon>Sinobacterium</taxon>
    </lineage>
</organism>
<dbReference type="Proteomes" id="UP000275394">
    <property type="component" value="Unassembled WGS sequence"/>
</dbReference>
<dbReference type="EMBL" id="RKHR01000004">
    <property type="protein sequence ID" value="ROS01594.1"/>
    <property type="molecule type" value="Genomic_DNA"/>
</dbReference>
<dbReference type="InterPro" id="IPR008278">
    <property type="entry name" value="4-PPantetheinyl_Trfase_dom"/>
</dbReference>
<evidence type="ECO:0000256" key="1">
    <source>
        <dbReference type="ARBA" id="ARBA00010990"/>
    </source>
</evidence>
<dbReference type="OrthoDB" id="9808281at2"/>
<dbReference type="GO" id="GO:0008897">
    <property type="term" value="F:holo-[acyl-carrier-protein] synthase activity"/>
    <property type="evidence" value="ECO:0007669"/>
    <property type="project" value="InterPro"/>
</dbReference>
<dbReference type="PANTHER" id="PTHR12215">
    <property type="entry name" value="PHOSPHOPANTETHEINE TRANSFERASE"/>
    <property type="match status" value="1"/>
</dbReference>
<evidence type="ECO:0000313" key="4">
    <source>
        <dbReference type="EMBL" id="ROS01594.1"/>
    </source>
</evidence>
<dbReference type="InterPro" id="IPR050559">
    <property type="entry name" value="P-Pant_transferase_sf"/>
</dbReference>
<dbReference type="RefSeq" id="WP_123712370.1">
    <property type="nucleotide sequence ID" value="NZ_RKHR01000004.1"/>
</dbReference>
<accession>A0A3N2DP57</accession>
<evidence type="ECO:0000259" key="3">
    <source>
        <dbReference type="Pfam" id="PF01648"/>
    </source>
</evidence>
<dbReference type="Gene3D" id="3.90.470.20">
    <property type="entry name" value="4'-phosphopantetheinyl transferase domain"/>
    <property type="match status" value="2"/>
</dbReference>
<sequence length="258" mass="29017">MPARVVRPHIDTWLLRLSQIESLTDQELLNGCSPAERQRAQGIRTTARGDHTKRASPRRQFLAGRWLARRLVKNTLQQATSTSPPTINIAAQGKPEVISHPKAKLTISHSGDHVIASCGLLTDADIGVDIEVLQERDTIALAEQFFHPEEQRWLKQQVNHTPLFYRLWTAKEAYLKAGGGDDLLSTLQRLYFINSTPPEAYSHLPGYLYQSEIDSNPISLCLLGDYSTPPSNLVLDYIEQRQLPVSTLRLLPTTPCNY</sequence>
<dbReference type="GO" id="GO:0019878">
    <property type="term" value="P:lysine biosynthetic process via aminoadipic acid"/>
    <property type="evidence" value="ECO:0007669"/>
    <property type="project" value="TreeGrafter"/>
</dbReference>
<gene>
    <name evidence="4" type="ORF">EDC56_2036</name>
</gene>
<evidence type="ECO:0000313" key="5">
    <source>
        <dbReference type="Proteomes" id="UP000275394"/>
    </source>
</evidence>
<protein>
    <submittedName>
        <fullName evidence="4">Phosphopantetheinyl transferase</fullName>
    </submittedName>
</protein>